<evidence type="ECO:0000313" key="8">
    <source>
        <dbReference type="EMBL" id="PIZ37172.1"/>
    </source>
</evidence>
<evidence type="ECO:0000256" key="3">
    <source>
        <dbReference type="ARBA" id="ARBA00023125"/>
    </source>
</evidence>
<evidence type="ECO:0000256" key="5">
    <source>
        <dbReference type="SAM" id="MobiDB-lite"/>
    </source>
</evidence>
<dbReference type="NCBIfam" id="NF033546">
    <property type="entry name" value="transpos_IS21"/>
    <property type="match status" value="1"/>
</dbReference>
<comment type="caution">
    <text evidence="8">The sequence shown here is derived from an EMBL/GenBank/DDBJ whole genome shotgun (WGS) entry which is preliminary data.</text>
</comment>
<accession>A0A2M7T7S5</accession>
<evidence type="ECO:0000259" key="6">
    <source>
        <dbReference type="PROSITE" id="PS50531"/>
    </source>
</evidence>
<dbReference type="PROSITE" id="PS50994">
    <property type="entry name" value="INTEGRASE"/>
    <property type="match status" value="1"/>
</dbReference>
<dbReference type="GO" id="GO:0006310">
    <property type="term" value="P:DNA recombination"/>
    <property type="evidence" value="ECO:0007669"/>
    <property type="project" value="UniProtKB-KW"/>
</dbReference>
<protein>
    <submittedName>
        <fullName evidence="8">IS21 family transposase</fullName>
    </submittedName>
</protein>
<evidence type="ECO:0000259" key="7">
    <source>
        <dbReference type="PROSITE" id="PS50994"/>
    </source>
</evidence>
<sequence length="494" mass="57091">MLKMDQIQEIKNLSKEDKSLREIARQTGYAFETVKKYIEKQDFSPVLKPKQKRSGKLNPYKHHIDKWLENDKKAKRKQRHTAQRVYNRLKEIYGDEFKVSDRSVRKYVADKKADSRQQADGSLPLNHPGGEAQCDFGDAQFIENGQIFNGHYLSLSYPYSNAGYSQLFKSENLECLQEGLVAIFAHTGRVPTKIWFDNASTIVKKIREEGKRDVTESFRRFELHFGFTSNFCNPDSGNEKGSVENKVGYHRRNLLVPIPEFTCIQAYNRELLTRCDADMLREHYKKERPIEELFMEEKLLMSNLPGSVFEVCRLEKAKANNYGKVRFETNTYSASPDFAAQQVWVKAGAFTISILSDDFRLIQSHERLYGKNKESMKWEPYLRLISKRPRALKYSSFFSELPQSVQDYFDRLDYQGKRAALKVMAKMVEDTDISTAQIAFELAIEGRVEDIDSIWATYYSLTKSDIQVKDIAAPAVATYVPDNSIYDVCLRGGV</sequence>
<keyword evidence="3" id="KW-0238">DNA-binding</keyword>
<keyword evidence="2" id="KW-0815">Transposition</keyword>
<dbReference type="PANTHER" id="PTHR35004">
    <property type="entry name" value="TRANSPOSASE RV3428C-RELATED"/>
    <property type="match status" value="1"/>
</dbReference>
<keyword evidence="4" id="KW-0233">DNA recombination</keyword>
<dbReference type="PROSITE" id="PS50531">
    <property type="entry name" value="HTH_IS21"/>
    <property type="match status" value="1"/>
</dbReference>
<dbReference type="EMBL" id="PFNG01000178">
    <property type="protein sequence ID" value="PIZ37172.1"/>
    <property type="molecule type" value="Genomic_DNA"/>
</dbReference>
<reference evidence="9" key="1">
    <citation type="submission" date="2017-09" db="EMBL/GenBank/DDBJ databases">
        <title>Depth-based differentiation of microbial function through sediment-hosted aquifers and enrichment of novel symbionts in the deep terrestrial subsurface.</title>
        <authorList>
            <person name="Probst A.J."/>
            <person name="Ladd B."/>
            <person name="Jarett J.K."/>
            <person name="Geller-Mcgrath D.E."/>
            <person name="Sieber C.M.K."/>
            <person name="Emerson J.B."/>
            <person name="Anantharaman K."/>
            <person name="Thomas B.C."/>
            <person name="Malmstrom R."/>
            <person name="Stieglmeier M."/>
            <person name="Klingl A."/>
            <person name="Woyke T."/>
            <person name="Ryan C.M."/>
            <person name="Banfield J.F."/>
        </authorList>
    </citation>
    <scope>NUCLEOTIDE SEQUENCE [LARGE SCALE GENOMIC DNA]</scope>
</reference>
<comment type="similarity">
    <text evidence="1">Belongs to the transposase IS21/IS408/IS1162 family.</text>
</comment>
<dbReference type="InterPro" id="IPR001584">
    <property type="entry name" value="Integrase_cat-core"/>
</dbReference>
<dbReference type="AlphaFoldDB" id="A0A2M7T7S5"/>
<feature type="region of interest" description="Disordered" evidence="5">
    <location>
        <begin position="109"/>
        <end position="129"/>
    </location>
</feature>
<dbReference type="Pfam" id="PF22483">
    <property type="entry name" value="Mu-transpos_C_2"/>
    <property type="match status" value="1"/>
</dbReference>
<dbReference type="InterPro" id="IPR054353">
    <property type="entry name" value="IstA-like_C"/>
</dbReference>
<gene>
    <name evidence="8" type="ORF">COY37_07715</name>
</gene>
<dbReference type="InterPro" id="IPR017894">
    <property type="entry name" value="HTH_IS21_transposase_type"/>
</dbReference>
<evidence type="ECO:0000256" key="2">
    <source>
        <dbReference type="ARBA" id="ARBA00022578"/>
    </source>
</evidence>
<name>A0A2M7T7S5_9ACTN</name>
<organism evidence="8 9">
    <name type="scientific">Candidatus Aquicultor secundus</name>
    <dbReference type="NCBI Taxonomy" id="1973895"/>
    <lineage>
        <taxon>Bacteria</taxon>
        <taxon>Bacillati</taxon>
        <taxon>Actinomycetota</taxon>
        <taxon>Candidatus Aquicultoria</taxon>
        <taxon>Candidatus Aquicultorales</taxon>
        <taxon>Candidatus Aquicultoraceae</taxon>
        <taxon>Candidatus Aquicultor</taxon>
    </lineage>
</organism>
<dbReference type="Proteomes" id="UP000230956">
    <property type="component" value="Unassembled WGS sequence"/>
</dbReference>
<evidence type="ECO:0000256" key="1">
    <source>
        <dbReference type="ARBA" id="ARBA00009277"/>
    </source>
</evidence>
<dbReference type="PANTHER" id="PTHR35004:SF7">
    <property type="entry name" value="INTEGRASE PROTEIN"/>
    <property type="match status" value="1"/>
</dbReference>
<dbReference type="GO" id="GO:0015074">
    <property type="term" value="P:DNA integration"/>
    <property type="evidence" value="ECO:0007669"/>
    <property type="project" value="InterPro"/>
</dbReference>
<proteinExistence type="inferred from homology"/>
<evidence type="ECO:0000313" key="9">
    <source>
        <dbReference type="Proteomes" id="UP000230956"/>
    </source>
</evidence>
<dbReference type="GO" id="GO:0032196">
    <property type="term" value="P:transposition"/>
    <property type="evidence" value="ECO:0007669"/>
    <property type="project" value="UniProtKB-KW"/>
</dbReference>
<dbReference type="GO" id="GO:0003677">
    <property type="term" value="F:DNA binding"/>
    <property type="evidence" value="ECO:0007669"/>
    <property type="project" value="UniProtKB-KW"/>
</dbReference>
<feature type="domain" description="Integrase catalytic" evidence="7">
    <location>
        <begin position="120"/>
        <end position="297"/>
    </location>
</feature>
<feature type="domain" description="HTH IS21-type" evidence="6">
    <location>
        <begin position="5"/>
        <end position="68"/>
    </location>
</feature>
<dbReference type="RefSeq" id="WP_286984510.1">
    <property type="nucleotide sequence ID" value="NZ_PEXG01000098.1"/>
</dbReference>
<evidence type="ECO:0000256" key="4">
    <source>
        <dbReference type="ARBA" id="ARBA00023172"/>
    </source>
</evidence>